<dbReference type="GO" id="GO:0005524">
    <property type="term" value="F:ATP binding"/>
    <property type="evidence" value="ECO:0007669"/>
    <property type="project" value="UniProtKB-KW"/>
</dbReference>
<reference evidence="17" key="1">
    <citation type="submission" date="2023-06" db="EMBL/GenBank/DDBJ databases">
        <title>Genome-scale phylogeny and comparative genomics of the fungal order Sordariales.</title>
        <authorList>
            <consortium name="Lawrence Berkeley National Laboratory"/>
            <person name="Hensen N."/>
            <person name="Bonometti L."/>
            <person name="Westerberg I."/>
            <person name="Brannstrom I.O."/>
            <person name="Guillou S."/>
            <person name="Cros-Aarteil S."/>
            <person name="Calhoun S."/>
            <person name="Haridas S."/>
            <person name="Kuo A."/>
            <person name="Mondo S."/>
            <person name="Pangilinan J."/>
            <person name="Riley R."/>
            <person name="Labutti K."/>
            <person name="Andreopoulos B."/>
            <person name="Lipzen A."/>
            <person name="Chen C."/>
            <person name="Yanf M."/>
            <person name="Daum C."/>
            <person name="Ng V."/>
            <person name="Clum A."/>
            <person name="Steindorff A."/>
            <person name="Ohm R."/>
            <person name="Martin F."/>
            <person name="Silar P."/>
            <person name="Natvig D."/>
            <person name="Lalanne C."/>
            <person name="Gautier V."/>
            <person name="Ament-Velasquez S.L."/>
            <person name="Kruys A."/>
            <person name="Hutchinson M.I."/>
            <person name="Powell A.J."/>
            <person name="Barry K."/>
            <person name="Miller A.N."/>
            <person name="Grigoriev I.V."/>
            <person name="Debuchy R."/>
            <person name="Gladieux P."/>
            <person name="Thoren M.H."/>
            <person name="Johannesson H."/>
        </authorList>
    </citation>
    <scope>NUCLEOTIDE SEQUENCE</scope>
    <source>
        <strain evidence="17">PSN4</strain>
    </source>
</reference>
<sequence length="770" mass="87215">MTTLLRIARRSEYPNAIRIGALASRAHVDVSQSRRQSTGAAKSTDQRRLRHHAPKRHDAQPLPAEIEKPAARIPSRRPNIDRDQDRLDAFGGLILNRFSHLERDLLQYETKSSHAGADQLKGETAQFREKLIDALTLAKRRNLVSLQQNPLFFNLRNAFIKQEIKGLVKELKYSFESFILQKRLPKAMTAKHMELADMRFPYEWYPATRMMQRTIHLHVGPTNSGKTYNALKALEEAKTGIYAGPLRLLAHEIYSRIVAKGKPCALVTGEERRYPEDVSQYFQSCTVEMTPLNTRVDVAVIDEIQMIADPDRGWAWTKALLGVQAKEVHLCGEERTVPVIQELCARIGDKVVVHQYERLNPLKLMNKSLGSTFANLEKGDCVVSFSRVGLHKLKATIERETGRRCAIVYGSLPPETRVQQAALFNDPDNDYDFLVASDAIGMGLNLEIRRVVFEAAGKYDGIGHRLLKVPEVKQIGGRAGRYKTAKQANDEAVGVSAVRKPTPGYVTALDEEDLPIIHQSFRQDAELIQAAGIQPPDFIIEKFSSHFHPATPFSFVLARLRELCRLSDRFFLCDFREMIEVAEHLHGFDLSIRDRLNFMACPVQTNIPELLQFLKELADCVANNKSGHLLDFKTLNLEILGTNPKATSMSEHEYLMQLETVHKGLTMYLWLSYRYEGIFQSQQLAFHVTDLIEEKIRAHLETLDFTDAALRHMRQRRRQWILESEAQTKKREGGDDVTAEDYAPTVESGEVGVTDLVREDGASIPATASV</sequence>
<dbReference type="GO" id="GO:0003724">
    <property type="term" value="F:RNA helicase activity"/>
    <property type="evidence" value="ECO:0007669"/>
    <property type="project" value="UniProtKB-EC"/>
</dbReference>
<dbReference type="Gene3D" id="1.20.272.40">
    <property type="match status" value="1"/>
</dbReference>
<dbReference type="PROSITE" id="PS51194">
    <property type="entry name" value="HELICASE_CTER"/>
    <property type="match status" value="1"/>
</dbReference>
<dbReference type="CDD" id="cd18805">
    <property type="entry name" value="SF2_C_suv3"/>
    <property type="match status" value="1"/>
</dbReference>
<dbReference type="PANTHER" id="PTHR12131">
    <property type="entry name" value="ATP-DEPENDENT RNA AND DNA HELICASE"/>
    <property type="match status" value="1"/>
</dbReference>
<feature type="compositionally biased region" description="Polar residues" evidence="15">
    <location>
        <begin position="30"/>
        <end position="43"/>
    </location>
</feature>
<evidence type="ECO:0000256" key="13">
    <source>
        <dbReference type="ARBA" id="ARBA00047984"/>
    </source>
</evidence>
<evidence type="ECO:0000256" key="3">
    <source>
        <dbReference type="ARBA" id="ARBA00004123"/>
    </source>
</evidence>
<evidence type="ECO:0000256" key="7">
    <source>
        <dbReference type="ARBA" id="ARBA00022801"/>
    </source>
</evidence>
<dbReference type="Gene3D" id="1.20.58.1080">
    <property type="match status" value="1"/>
</dbReference>
<evidence type="ECO:0000256" key="14">
    <source>
        <dbReference type="ARBA" id="ARBA00083723"/>
    </source>
</evidence>
<evidence type="ECO:0000259" key="16">
    <source>
        <dbReference type="PROSITE" id="PS51194"/>
    </source>
</evidence>
<dbReference type="GO" id="GO:0005634">
    <property type="term" value="C:nucleus"/>
    <property type="evidence" value="ECO:0007669"/>
    <property type="project" value="UniProtKB-SubCell"/>
</dbReference>
<dbReference type="InterPro" id="IPR027417">
    <property type="entry name" value="P-loop_NTPase"/>
</dbReference>
<evidence type="ECO:0000256" key="15">
    <source>
        <dbReference type="SAM" id="MobiDB-lite"/>
    </source>
</evidence>
<dbReference type="InterPro" id="IPR022192">
    <property type="entry name" value="SUV3_C"/>
</dbReference>
<evidence type="ECO:0000256" key="11">
    <source>
        <dbReference type="ARBA" id="ARBA00023128"/>
    </source>
</evidence>
<dbReference type="AlphaFoldDB" id="A0AAJ0BJI3"/>
<dbReference type="EC" id="3.6.4.13" evidence="5"/>
<comment type="caution">
    <text evidence="17">The sequence shown here is derived from an EMBL/GenBank/DDBJ whole genome shotgun (WGS) entry which is preliminary data.</text>
</comment>
<dbReference type="InterPro" id="IPR041082">
    <property type="entry name" value="Suv3_C_1"/>
</dbReference>
<dbReference type="InterPro" id="IPR001650">
    <property type="entry name" value="Helicase_C-like"/>
</dbReference>
<evidence type="ECO:0000256" key="4">
    <source>
        <dbReference type="ARBA" id="ARBA00004173"/>
    </source>
</evidence>
<evidence type="ECO:0000313" key="18">
    <source>
        <dbReference type="Proteomes" id="UP001239445"/>
    </source>
</evidence>
<dbReference type="Proteomes" id="UP001239445">
    <property type="component" value="Unassembled WGS sequence"/>
</dbReference>
<dbReference type="Pfam" id="PF22527">
    <property type="entry name" value="DEXQc_Suv3"/>
    <property type="match status" value="1"/>
</dbReference>
<organism evidence="17 18">
    <name type="scientific">Echria macrotheca</name>
    <dbReference type="NCBI Taxonomy" id="438768"/>
    <lineage>
        <taxon>Eukaryota</taxon>
        <taxon>Fungi</taxon>
        <taxon>Dikarya</taxon>
        <taxon>Ascomycota</taxon>
        <taxon>Pezizomycotina</taxon>
        <taxon>Sordariomycetes</taxon>
        <taxon>Sordariomycetidae</taxon>
        <taxon>Sordariales</taxon>
        <taxon>Schizotheciaceae</taxon>
        <taxon>Echria</taxon>
    </lineage>
</organism>
<accession>A0AAJ0BJI3</accession>
<keyword evidence="11" id="KW-0496">Mitochondrion</keyword>
<comment type="subcellular location">
    <subcellularLocation>
        <location evidence="4">Mitochondrion</location>
    </subcellularLocation>
    <subcellularLocation>
        <location evidence="3">Nucleus</location>
    </subcellularLocation>
</comment>
<dbReference type="InterPro" id="IPR050699">
    <property type="entry name" value="RNA-DNA_Helicase"/>
</dbReference>
<keyword evidence="12" id="KW-0539">Nucleus</keyword>
<dbReference type="FunFam" id="3.40.50.300:FF:000269">
    <property type="entry name" value="ATP-dependent RNA helicase SUPV3L1, mitochondrial"/>
    <property type="match status" value="1"/>
</dbReference>
<dbReference type="FunFam" id="3.40.50.300:FF:001109">
    <property type="entry name" value="ATP-dependent RNA helicase suv3, mitochondrial"/>
    <property type="match status" value="1"/>
</dbReference>
<evidence type="ECO:0000256" key="12">
    <source>
        <dbReference type="ARBA" id="ARBA00023242"/>
    </source>
</evidence>
<dbReference type="Pfam" id="PF12513">
    <property type="entry name" value="SUV3_C"/>
    <property type="match status" value="1"/>
</dbReference>
<keyword evidence="10" id="KW-0809">Transit peptide</keyword>
<evidence type="ECO:0000256" key="8">
    <source>
        <dbReference type="ARBA" id="ARBA00022806"/>
    </source>
</evidence>
<evidence type="ECO:0000256" key="6">
    <source>
        <dbReference type="ARBA" id="ARBA00022741"/>
    </source>
</evidence>
<name>A0AAJ0BJI3_9PEZI</name>
<feature type="region of interest" description="Disordered" evidence="15">
    <location>
        <begin position="27"/>
        <end position="81"/>
    </location>
</feature>
<gene>
    <name evidence="17" type="ORF">QBC47DRAFT_337397</name>
</gene>
<proteinExistence type="predicted"/>
<protein>
    <recommendedName>
        <fullName evidence="5">RNA helicase</fullName>
        <ecNumber evidence="5">3.6.4.13</ecNumber>
    </recommendedName>
    <alternativeName>
        <fullName evidence="14">Protein SUPPRESSOR OF VAR 3</fullName>
    </alternativeName>
</protein>
<evidence type="ECO:0000256" key="1">
    <source>
        <dbReference type="ARBA" id="ARBA00001936"/>
    </source>
</evidence>
<feature type="domain" description="Helicase C-terminal" evidence="16">
    <location>
        <begin position="368"/>
        <end position="522"/>
    </location>
</feature>
<evidence type="ECO:0000256" key="2">
    <source>
        <dbReference type="ARBA" id="ARBA00001946"/>
    </source>
</evidence>
<comment type="cofactor">
    <cofactor evidence="2">
        <name>Mg(2+)</name>
        <dbReference type="ChEBI" id="CHEBI:18420"/>
    </cofactor>
</comment>
<feature type="region of interest" description="Disordered" evidence="15">
    <location>
        <begin position="727"/>
        <end position="754"/>
    </location>
</feature>
<dbReference type="PANTHER" id="PTHR12131:SF1">
    <property type="entry name" value="ATP-DEPENDENT RNA HELICASE SUPV3L1, MITOCHONDRIAL-RELATED"/>
    <property type="match status" value="1"/>
</dbReference>
<dbReference type="InterPro" id="IPR055206">
    <property type="entry name" value="DEXQc_SUV3"/>
</dbReference>
<dbReference type="Gene3D" id="3.40.50.300">
    <property type="entry name" value="P-loop containing nucleotide triphosphate hydrolases"/>
    <property type="match status" value="2"/>
</dbReference>
<dbReference type="CDD" id="cd17913">
    <property type="entry name" value="DEXQc_Suv3"/>
    <property type="match status" value="1"/>
</dbReference>
<keyword evidence="18" id="KW-1185">Reference proteome</keyword>
<dbReference type="SMART" id="SM00490">
    <property type="entry name" value="HELICc"/>
    <property type="match status" value="1"/>
</dbReference>
<dbReference type="Pfam" id="PF00271">
    <property type="entry name" value="Helicase_C"/>
    <property type="match status" value="1"/>
</dbReference>
<keyword evidence="6" id="KW-0547">Nucleotide-binding</keyword>
<comment type="cofactor">
    <cofactor evidence="1">
        <name>Mn(2+)</name>
        <dbReference type="ChEBI" id="CHEBI:29035"/>
    </cofactor>
</comment>
<dbReference type="InterPro" id="IPR044774">
    <property type="entry name" value="Suv3_DEXQc"/>
</dbReference>
<evidence type="ECO:0000256" key="10">
    <source>
        <dbReference type="ARBA" id="ARBA00022946"/>
    </source>
</evidence>
<dbReference type="EMBL" id="MU839828">
    <property type="protein sequence ID" value="KAK1759410.1"/>
    <property type="molecule type" value="Genomic_DNA"/>
</dbReference>
<keyword evidence="9" id="KW-0067">ATP-binding</keyword>
<dbReference type="FunFam" id="1.20.272.40:FF:000002">
    <property type="entry name" value="ATP-dependent RNA helicase SUV3, mitochondrial"/>
    <property type="match status" value="1"/>
</dbReference>
<dbReference type="GO" id="GO:0000965">
    <property type="term" value="P:mitochondrial RNA 3'-end processing"/>
    <property type="evidence" value="ECO:0007669"/>
    <property type="project" value="TreeGrafter"/>
</dbReference>
<dbReference type="SUPFAM" id="SSF52540">
    <property type="entry name" value="P-loop containing nucleoside triphosphate hydrolases"/>
    <property type="match status" value="1"/>
</dbReference>
<evidence type="ECO:0000313" key="17">
    <source>
        <dbReference type="EMBL" id="KAK1759410.1"/>
    </source>
</evidence>
<comment type="catalytic activity">
    <reaction evidence="13">
        <text>ATP + H2O = ADP + phosphate + H(+)</text>
        <dbReference type="Rhea" id="RHEA:13065"/>
        <dbReference type="ChEBI" id="CHEBI:15377"/>
        <dbReference type="ChEBI" id="CHEBI:15378"/>
        <dbReference type="ChEBI" id="CHEBI:30616"/>
        <dbReference type="ChEBI" id="CHEBI:43474"/>
        <dbReference type="ChEBI" id="CHEBI:456216"/>
        <dbReference type="EC" id="3.6.4.13"/>
    </reaction>
</comment>
<dbReference type="GO" id="GO:0045025">
    <property type="term" value="C:mitochondrial degradosome"/>
    <property type="evidence" value="ECO:0007669"/>
    <property type="project" value="TreeGrafter"/>
</dbReference>
<dbReference type="GO" id="GO:0016787">
    <property type="term" value="F:hydrolase activity"/>
    <property type="evidence" value="ECO:0007669"/>
    <property type="project" value="UniProtKB-KW"/>
</dbReference>
<keyword evidence="8 17" id="KW-0347">Helicase</keyword>
<dbReference type="Pfam" id="PF18147">
    <property type="entry name" value="Suv3_C_1"/>
    <property type="match status" value="1"/>
</dbReference>
<keyword evidence="7" id="KW-0378">Hydrolase</keyword>
<evidence type="ECO:0000256" key="5">
    <source>
        <dbReference type="ARBA" id="ARBA00012552"/>
    </source>
</evidence>
<evidence type="ECO:0000256" key="9">
    <source>
        <dbReference type="ARBA" id="ARBA00022840"/>
    </source>
</evidence>